<feature type="compositionally biased region" description="Basic and acidic residues" evidence="1">
    <location>
        <begin position="1"/>
        <end position="12"/>
    </location>
</feature>
<organism evidence="2 3">
    <name type="scientific">Kingdonia uniflora</name>
    <dbReference type="NCBI Taxonomy" id="39325"/>
    <lineage>
        <taxon>Eukaryota</taxon>
        <taxon>Viridiplantae</taxon>
        <taxon>Streptophyta</taxon>
        <taxon>Embryophyta</taxon>
        <taxon>Tracheophyta</taxon>
        <taxon>Spermatophyta</taxon>
        <taxon>Magnoliopsida</taxon>
        <taxon>Ranunculales</taxon>
        <taxon>Circaeasteraceae</taxon>
        <taxon>Kingdonia</taxon>
    </lineage>
</organism>
<accession>A0A7J7P9C7</accession>
<sequence>MNDGIKTDKEPQIEQFEDVDFNDESALQKNDLGGGFAEKALGAQPTEGDAMNEDNAEASPMYDEPQTEVSQKEIAAPIDDTYPPDRSLLLSFKFHRARSIYLGQ</sequence>
<dbReference type="AlphaFoldDB" id="A0A7J7P9C7"/>
<feature type="region of interest" description="Disordered" evidence="1">
    <location>
        <begin position="1"/>
        <end position="70"/>
    </location>
</feature>
<name>A0A7J7P9C7_9MAGN</name>
<keyword evidence="3" id="KW-1185">Reference proteome</keyword>
<evidence type="ECO:0000313" key="2">
    <source>
        <dbReference type="EMBL" id="KAF6176075.1"/>
    </source>
</evidence>
<comment type="caution">
    <text evidence="2">The sequence shown here is derived from an EMBL/GenBank/DDBJ whole genome shotgun (WGS) entry which is preliminary data.</text>
</comment>
<feature type="non-terminal residue" evidence="2">
    <location>
        <position position="104"/>
    </location>
</feature>
<dbReference type="EMBL" id="JACGCM010000121">
    <property type="protein sequence ID" value="KAF6176075.1"/>
    <property type="molecule type" value="Genomic_DNA"/>
</dbReference>
<gene>
    <name evidence="2" type="ORF">GIB67_000169</name>
</gene>
<protein>
    <submittedName>
        <fullName evidence="2">Uncharacterized protein</fullName>
    </submittedName>
</protein>
<dbReference type="Proteomes" id="UP000541444">
    <property type="component" value="Unassembled WGS sequence"/>
</dbReference>
<evidence type="ECO:0000313" key="3">
    <source>
        <dbReference type="Proteomes" id="UP000541444"/>
    </source>
</evidence>
<evidence type="ECO:0000256" key="1">
    <source>
        <dbReference type="SAM" id="MobiDB-lite"/>
    </source>
</evidence>
<proteinExistence type="predicted"/>
<reference evidence="2 3" key="1">
    <citation type="journal article" date="2020" name="IScience">
        <title>Genome Sequencing of the Endangered Kingdonia uniflora (Circaeasteraceae, Ranunculales) Reveals Potential Mechanisms of Evolutionary Specialization.</title>
        <authorList>
            <person name="Sun Y."/>
            <person name="Deng T."/>
            <person name="Zhang A."/>
            <person name="Moore M.J."/>
            <person name="Landis J.B."/>
            <person name="Lin N."/>
            <person name="Zhang H."/>
            <person name="Zhang X."/>
            <person name="Huang J."/>
            <person name="Zhang X."/>
            <person name="Sun H."/>
            <person name="Wang H."/>
        </authorList>
    </citation>
    <scope>NUCLEOTIDE SEQUENCE [LARGE SCALE GENOMIC DNA]</scope>
    <source>
        <strain evidence="2">TB1705</strain>
        <tissue evidence="2">Leaf</tissue>
    </source>
</reference>